<reference evidence="3 4" key="1">
    <citation type="journal article" date="2014" name="BMC Genomics">
        <title>Genome sequencing of four Aureobasidium pullulans varieties: biotechnological potential, stress tolerance, and description of new species.</title>
        <authorList>
            <person name="Gostin Ar C."/>
            <person name="Ohm R.A."/>
            <person name="Kogej T."/>
            <person name="Sonjak S."/>
            <person name="Turk M."/>
            <person name="Zajc J."/>
            <person name="Zalar P."/>
            <person name="Grube M."/>
            <person name="Sun H."/>
            <person name="Han J."/>
            <person name="Sharma A."/>
            <person name="Chiniquy J."/>
            <person name="Ngan C.Y."/>
            <person name="Lipzen A."/>
            <person name="Barry K."/>
            <person name="Grigoriev I.V."/>
            <person name="Gunde-Cimerman N."/>
        </authorList>
    </citation>
    <scope>NUCLEOTIDE SEQUENCE [LARGE SCALE GENOMIC DNA]</scope>
    <source>
        <strain evidence="3 4">EXF-150</strain>
    </source>
</reference>
<dbReference type="HOGENOM" id="CLU_1906342_0_0_1"/>
<gene>
    <name evidence="3" type="ORF">M438DRAFT_46063</name>
</gene>
<evidence type="ECO:0000256" key="1">
    <source>
        <dbReference type="SAM" id="MobiDB-lite"/>
    </source>
</evidence>
<dbReference type="RefSeq" id="XP_029758883.1">
    <property type="nucleotide sequence ID" value="XM_029910122.1"/>
</dbReference>
<keyword evidence="2" id="KW-1133">Transmembrane helix</keyword>
<dbReference type="AlphaFoldDB" id="A0A074Y759"/>
<evidence type="ECO:0000313" key="4">
    <source>
        <dbReference type="Proteomes" id="UP000030706"/>
    </source>
</evidence>
<dbReference type="GeneID" id="40752428"/>
<name>A0A074Y759_AURPU</name>
<proteinExistence type="predicted"/>
<keyword evidence="2" id="KW-0472">Membrane</keyword>
<evidence type="ECO:0000313" key="3">
    <source>
        <dbReference type="EMBL" id="KEQ82696.1"/>
    </source>
</evidence>
<keyword evidence="2" id="KW-0812">Transmembrane</keyword>
<accession>A0A074Y759</accession>
<keyword evidence="4" id="KW-1185">Reference proteome</keyword>
<dbReference type="Proteomes" id="UP000030706">
    <property type="component" value="Unassembled WGS sequence"/>
</dbReference>
<feature type="transmembrane region" description="Helical" evidence="2">
    <location>
        <begin position="31"/>
        <end position="56"/>
    </location>
</feature>
<organism evidence="3 4">
    <name type="scientific">Aureobasidium pullulans EXF-150</name>
    <dbReference type="NCBI Taxonomy" id="1043002"/>
    <lineage>
        <taxon>Eukaryota</taxon>
        <taxon>Fungi</taxon>
        <taxon>Dikarya</taxon>
        <taxon>Ascomycota</taxon>
        <taxon>Pezizomycotina</taxon>
        <taxon>Dothideomycetes</taxon>
        <taxon>Dothideomycetidae</taxon>
        <taxon>Dothideales</taxon>
        <taxon>Saccotheciaceae</taxon>
        <taxon>Aureobasidium</taxon>
    </lineage>
</organism>
<protein>
    <submittedName>
        <fullName evidence="3">Uncharacterized protein</fullName>
    </submittedName>
</protein>
<dbReference type="EMBL" id="KL584986">
    <property type="protein sequence ID" value="KEQ82696.1"/>
    <property type="molecule type" value="Genomic_DNA"/>
</dbReference>
<feature type="region of interest" description="Disordered" evidence="1">
    <location>
        <begin position="91"/>
        <end position="122"/>
    </location>
</feature>
<sequence>MILAFLSLYTFVARRRPFCLNICTYELQMYFLLAFSFRSFPCVWSTFLLICSMILLKPCRASGVSDHHTSCIVICNQGSVLSKENRDDFKVDKERNLGKEKPSSLAGSRDDQTPGDAKAEDRLPRRVTLVQIT</sequence>
<evidence type="ECO:0000256" key="2">
    <source>
        <dbReference type="SAM" id="Phobius"/>
    </source>
</evidence>